<evidence type="ECO:0000313" key="3">
    <source>
        <dbReference type="Proteomes" id="UP000027073"/>
    </source>
</evidence>
<evidence type="ECO:0000313" key="2">
    <source>
        <dbReference type="EMBL" id="KDQ33960.1"/>
    </source>
</evidence>
<dbReference type="EMBL" id="KL198004">
    <property type="protein sequence ID" value="KDQ33960.1"/>
    <property type="molecule type" value="Genomic_DNA"/>
</dbReference>
<sequence length="304" mass="34592">MFLLSTPVWLCVDFTSTLEQLDYQTDHDTNTGLYRLFANSSGIHSSYVLQFDSHFPAPVNVRSETDARMWDHDGNGSWRRQTDLLSGLDGLNPDPGLDKNQALLRRLLHCQLLNMPAKLNGDDRWTWCDWGTWLAPTSPTSALNRSLVVCDGRLVNHARPSAYCVVYVPHDRSWLFSTSSPSVADHGIHIPLTSFHRDLVDDASSATNGWIATRRNLQSRQWGLGFPDWLLLADGHDRRRLEMLLRGQWVAHDIWSMSSRSRITGRSMGVRSEKGLKVSSIDKIIDQSRKDLLSRRLRCRAQVV</sequence>
<organism evidence="2 3">
    <name type="scientific">Pleurotus ostreatus (strain PC15)</name>
    <name type="common">Oyster mushroom</name>
    <dbReference type="NCBI Taxonomy" id="1137138"/>
    <lineage>
        <taxon>Eukaryota</taxon>
        <taxon>Fungi</taxon>
        <taxon>Dikarya</taxon>
        <taxon>Basidiomycota</taxon>
        <taxon>Agaricomycotina</taxon>
        <taxon>Agaricomycetes</taxon>
        <taxon>Agaricomycetidae</taxon>
        <taxon>Agaricales</taxon>
        <taxon>Pleurotineae</taxon>
        <taxon>Pleurotaceae</taxon>
        <taxon>Pleurotus</taxon>
    </lineage>
</organism>
<dbReference type="Proteomes" id="UP000027073">
    <property type="component" value="Unassembled WGS sequence"/>
</dbReference>
<reference evidence="3" key="1">
    <citation type="journal article" date="2014" name="Proc. Natl. Acad. Sci. U.S.A.">
        <title>Extensive sampling of basidiomycete genomes demonstrates inadequacy of the white-rot/brown-rot paradigm for wood decay fungi.</title>
        <authorList>
            <person name="Riley R."/>
            <person name="Salamov A.A."/>
            <person name="Brown D.W."/>
            <person name="Nagy L.G."/>
            <person name="Floudas D."/>
            <person name="Held B.W."/>
            <person name="Levasseur A."/>
            <person name="Lombard V."/>
            <person name="Morin E."/>
            <person name="Otillar R."/>
            <person name="Lindquist E.A."/>
            <person name="Sun H."/>
            <person name="LaButti K.M."/>
            <person name="Schmutz J."/>
            <person name="Jabbour D."/>
            <person name="Luo H."/>
            <person name="Baker S.E."/>
            <person name="Pisabarro A.G."/>
            <person name="Walton J.D."/>
            <person name="Blanchette R.A."/>
            <person name="Henrissat B."/>
            <person name="Martin F."/>
            <person name="Cullen D."/>
            <person name="Hibbett D.S."/>
            <person name="Grigoriev I.V."/>
        </authorList>
    </citation>
    <scope>NUCLEOTIDE SEQUENCE [LARGE SCALE GENOMIC DNA]</scope>
    <source>
        <strain evidence="3">PC15</strain>
    </source>
</reference>
<protein>
    <submittedName>
        <fullName evidence="2">Uncharacterized protein</fullName>
    </submittedName>
</protein>
<feature type="signal peptide" evidence="1">
    <location>
        <begin position="1"/>
        <end position="19"/>
    </location>
</feature>
<gene>
    <name evidence="2" type="ORF">PLEOSDRAFT_164093</name>
</gene>
<dbReference type="InParanoid" id="A0A067P3Z2"/>
<evidence type="ECO:0000256" key="1">
    <source>
        <dbReference type="SAM" id="SignalP"/>
    </source>
</evidence>
<name>A0A067P3Z2_PLEO1</name>
<keyword evidence="1" id="KW-0732">Signal</keyword>
<feature type="chain" id="PRO_5001642835" evidence="1">
    <location>
        <begin position="20"/>
        <end position="304"/>
    </location>
</feature>
<accession>A0A067P3Z2</accession>
<proteinExistence type="predicted"/>
<dbReference type="AlphaFoldDB" id="A0A067P3Z2"/>
<dbReference type="HOGENOM" id="CLU_915632_0_0_1"/>
<dbReference type="VEuPathDB" id="FungiDB:PLEOSDRAFT_164093"/>